<evidence type="ECO:0000256" key="2">
    <source>
        <dbReference type="SAM" id="MobiDB-lite"/>
    </source>
</evidence>
<feature type="region of interest" description="Disordered" evidence="2">
    <location>
        <begin position="302"/>
        <end position="324"/>
    </location>
</feature>
<feature type="transmembrane region" description="Helical" evidence="3">
    <location>
        <begin position="23"/>
        <end position="43"/>
    </location>
</feature>
<proteinExistence type="predicted"/>
<evidence type="ECO:0000256" key="3">
    <source>
        <dbReference type="SAM" id="Phobius"/>
    </source>
</evidence>
<name>A0AAD5MIN9_PARTN</name>
<gene>
    <name evidence="4" type="ORF">KIN20_003653</name>
</gene>
<sequence length="324" mass="36355">MKQMKQLVIAEEKSAPDRFARTIFKVLLATVVVHVWCHFLGLYQHLANDRLTRSAFLSGRNAVEAEHIAEHQSNRLSYSWKQRTGVYDAEEIAHNDINRDMHRRHGAEDSSSRLLGAFLPQHLITAARLQIATSNPHIYAEHYPHVTVAVLKEVEQRVDRLCGLNGCTKVASEGITVVFIDSSARRMSCVKCGPICATARSACEASTVVRYLPVLLARQNGTDDIIGVTVDNAILLQSNAPAHGVFLTEETRHLVENYFTLEHIGDIWRVYGNSTGPELFPDQQKIFYGYSTAGNQSTSTNVVYNRSSNQINRQHKKEKSKATR</sequence>
<keyword evidence="3" id="KW-0812">Transmembrane</keyword>
<keyword evidence="3" id="KW-0472">Membrane</keyword>
<keyword evidence="1" id="KW-0456">Lyase</keyword>
<feature type="compositionally biased region" description="Basic residues" evidence="2">
    <location>
        <begin position="313"/>
        <end position="324"/>
    </location>
</feature>
<keyword evidence="3" id="KW-1133">Transmembrane helix</keyword>
<reference evidence="4" key="1">
    <citation type="submission" date="2021-06" db="EMBL/GenBank/DDBJ databases">
        <title>Parelaphostrongylus tenuis whole genome reference sequence.</title>
        <authorList>
            <person name="Garwood T.J."/>
            <person name="Larsen P.A."/>
            <person name="Fountain-Jones N.M."/>
            <person name="Garbe J.R."/>
            <person name="Macchietto M.G."/>
            <person name="Kania S.A."/>
            <person name="Gerhold R.W."/>
            <person name="Richards J.E."/>
            <person name="Wolf T.M."/>
        </authorList>
    </citation>
    <scope>NUCLEOTIDE SEQUENCE</scope>
    <source>
        <strain evidence="4">MNPRO001-30</strain>
        <tissue evidence="4">Meninges</tissue>
    </source>
</reference>
<protein>
    <submittedName>
        <fullName evidence="4">Uncharacterized protein</fullName>
    </submittedName>
</protein>
<keyword evidence="5" id="KW-1185">Reference proteome</keyword>
<feature type="compositionally biased region" description="Polar residues" evidence="2">
    <location>
        <begin position="302"/>
        <end position="312"/>
    </location>
</feature>
<evidence type="ECO:0000313" key="5">
    <source>
        <dbReference type="Proteomes" id="UP001196413"/>
    </source>
</evidence>
<organism evidence="4 5">
    <name type="scientific">Parelaphostrongylus tenuis</name>
    <name type="common">Meningeal worm</name>
    <dbReference type="NCBI Taxonomy" id="148309"/>
    <lineage>
        <taxon>Eukaryota</taxon>
        <taxon>Metazoa</taxon>
        <taxon>Ecdysozoa</taxon>
        <taxon>Nematoda</taxon>
        <taxon>Chromadorea</taxon>
        <taxon>Rhabditida</taxon>
        <taxon>Rhabditina</taxon>
        <taxon>Rhabditomorpha</taxon>
        <taxon>Strongyloidea</taxon>
        <taxon>Metastrongylidae</taxon>
        <taxon>Parelaphostrongylus</taxon>
    </lineage>
</organism>
<dbReference type="AlphaFoldDB" id="A0AAD5MIN9"/>
<dbReference type="Proteomes" id="UP001196413">
    <property type="component" value="Unassembled WGS sequence"/>
</dbReference>
<dbReference type="EMBL" id="JAHQIW010000487">
    <property type="protein sequence ID" value="KAJ1348364.1"/>
    <property type="molecule type" value="Genomic_DNA"/>
</dbReference>
<evidence type="ECO:0000313" key="4">
    <source>
        <dbReference type="EMBL" id="KAJ1348364.1"/>
    </source>
</evidence>
<accession>A0AAD5MIN9</accession>
<comment type="caution">
    <text evidence="4">The sequence shown here is derived from an EMBL/GenBank/DDBJ whole genome shotgun (WGS) entry which is preliminary data.</text>
</comment>
<dbReference type="GO" id="GO:0016829">
    <property type="term" value="F:lyase activity"/>
    <property type="evidence" value="ECO:0007669"/>
    <property type="project" value="UniProtKB-KW"/>
</dbReference>
<dbReference type="SUPFAM" id="SSF55073">
    <property type="entry name" value="Nucleotide cyclase"/>
    <property type="match status" value="1"/>
</dbReference>
<dbReference type="InterPro" id="IPR029787">
    <property type="entry name" value="Nucleotide_cyclase"/>
</dbReference>
<dbReference type="Gene3D" id="3.30.70.1230">
    <property type="entry name" value="Nucleotide cyclase"/>
    <property type="match status" value="1"/>
</dbReference>
<evidence type="ECO:0000256" key="1">
    <source>
        <dbReference type="ARBA" id="ARBA00023239"/>
    </source>
</evidence>